<dbReference type="PANTHER" id="PTHR10589:SF17">
    <property type="entry name" value="UBIQUITIN CARBOXYL-TERMINAL HYDROLASE"/>
    <property type="match status" value="1"/>
</dbReference>
<evidence type="ECO:0000313" key="13">
    <source>
        <dbReference type="EMBL" id="KOB64167.1"/>
    </source>
</evidence>
<dbReference type="SUPFAM" id="SSF54001">
    <property type="entry name" value="Cysteine proteinases"/>
    <property type="match status" value="1"/>
</dbReference>
<dbReference type="InterPro" id="IPR036959">
    <property type="entry name" value="Peptidase_C12_UCH_sf"/>
</dbReference>
<comment type="caution">
    <text evidence="13">The sequence shown here is derived from an EMBL/GenBank/DDBJ whole genome shotgun (WGS) entry which is preliminary data.</text>
</comment>
<evidence type="ECO:0000256" key="4">
    <source>
        <dbReference type="ARBA" id="ARBA00022670"/>
    </source>
</evidence>
<feature type="active site" description="Proton donor" evidence="10">
    <location>
        <position position="168"/>
    </location>
</feature>
<dbReference type="GO" id="GO:0016579">
    <property type="term" value="P:protein deubiquitination"/>
    <property type="evidence" value="ECO:0007669"/>
    <property type="project" value="TreeGrafter"/>
</dbReference>
<gene>
    <name evidence="13" type="ORF">OBRU01_24582</name>
</gene>
<dbReference type="GO" id="GO:0006511">
    <property type="term" value="P:ubiquitin-dependent protein catabolic process"/>
    <property type="evidence" value="ECO:0007669"/>
    <property type="project" value="UniProtKB-UniRule"/>
</dbReference>
<dbReference type="STRING" id="104452.A0A0L7KLJ4"/>
<dbReference type="Pfam" id="PF01088">
    <property type="entry name" value="Peptidase_C12"/>
    <property type="match status" value="1"/>
</dbReference>
<keyword evidence="6 10" id="KW-0378">Hydrolase</keyword>
<feature type="domain" description="UCH catalytic" evidence="12">
    <location>
        <begin position="5"/>
        <end position="228"/>
    </location>
</feature>
<comment type="similarity">
    <text evidence="2 10 11">Belongs to the peptidase C12 family.</text>
</comment>
<keyword evidence="14" id="KW-1185">Reference proteome</keyword>
<evidence type="ECO:0000256" key="10">
    <source>
        <dbReference type="PROSITE-ProRule" id="PRU01393"/>
    </source>
</evidence>
<evidence type="ECO:0000313" key="14">
    <source>
        <dbReference type="Proteomes" id="UP000037510"/>
    </source>
</evidence>
<name>A0A0L7KLJ4_OPEBR</name>
<evidence type="ECO:0000256" key="6">
    <source>
        <dbReference type="ARBA" id="ARBA00022801"/>
    </source>
</evidence>
<dbReference type="OrthoDB" id="427186at2759"/>
<dbReference type="EC" id="3.4.19.12" evidence="3 11"/>
<sequence>MASETLVPLESNPDVLNKFLQMLGVPSSWSLVDVMGLDPDMLAFVPRPVLSVLLLFPTSDVYEQYRKKQEGEILAKGQEVSENVFYMKQNLSNACGTIALVHGVANNTDRIKLSDGHMKEFLEEAKKMDSVARGALLEKYPGIINAHKELAQEGQTNTPRADDVVIHHFISLIHKDGSLYELDGRKAFPINHGPTTEDSLLEDAAKVCQDFMARDPSELRFTVMALTASD</sequence>
<accession>A0A0L7KLJ4</accession>
<comment type="function">
    <text evidence="8">Ubiquitin-protein hydrolase is involved both in the processing of ubiquitin precursors and of ubiquitinated proteins. This enzyme is a thiol protease that recognizes and hydrolyzes a peptide bond at the C-terminal glycine of ubiquitin.</text>
</comment>
<proteinExistence type="inferred from homology"/>
<evidence type="ECO:0000256" key="1">
    <source>
        <dbReference type="ARBA" id="ARBA00000707"/>
    </source>
</evidence>
<dbReference type="AlphaFoldDB" id="A0A0L7KLJ4"/>
<evidence type="ECO:0000259" key="12">
    <source>
        <dbReference type="PROSITE" id="PS52048"/>
    </source>
</evidence>
<dbReference type="CDD" id="cd09616">
    <property type="entry name" value="Peptidase_C12_UCH_L1_L3"/>
    <property type="match status" value="1"/>
</dbReference>
<evidence type="ECO:0000256" key="9">
    <source>
        <dbReference type="ARBA" id="ARBA00073226"/>
    </source>
</evidence>
<evidence type="ECO:0000256" key="7">
    <source>
        <dbReference type="ARBA" id="ARBA00022807"/>
    </source>
</evidence>
<dbReference type="FunFam" id="3.40.532.10:FF:000006">
    <property type="entry name" value="Ubiquitin carboxyl-terminal hydrolase"/>
    <property type="match status" value="1"/>
</dbReference>
<dbReference type="PROSITE" id="PS52048">
    <property type="entry name" value="UCH_DOMAIN"/>
    <property type="match status" value="1"/>
</dbReference>
<protein>
    <recommendedName>
        <fullName evidence="9 11">Ubiquitin carboxyl-terminal hydrolase</fullName>
        <ecNumber evidence="3 11">3.4.19.12</ecNumber>
    </recommendedName>
</protein>
<keyword evidence="7 10" id="KW-0788">Thiol protease</keyword>
<feature type="active site" description="Nucleophile" evidence="10">
    <location>
        <position position="95"/>
    </location>
</feature>
<evidence type="ECO:0000256" key="3">
    <source>
        <dbReference type="ARBA" id="ARBA00012759"/>
    </source>
</evidence>
<keyword evidence="5 10" id="KW-0833">Ubl conjugation pathway</keyword>
<dbReference type="EMBL" id="JTDY01009043">
    <property type="protein sequence ID" value="KOB64167.1"/>
    <property type="molecule type" value="Genomic_DNA"/>
</dbReference>
<reference evidence="13 14" key="1">
    <citation type="journal article" date="2015" name="Genome Biol. Evol.">
        <title>The genome of winter moth (Operophtera brumata) provides a genomic perspective on sexual dimorphism and phenology.</title>
        <authorList>
            <person name="Derks M.F."/>
            <person name="Smit S."/>
            <person name="Salis L."/>
            <person name="Schijlen E."/>
            <person name="Bossers A."/>
            <person name="Mateman C."/>
            <person name="Pijl A.S."/>
            <person name="de Ridder D."/>
            <person name="Groenen M.A."/>
            <person name="Visser M.E."/>
            <person name="Megens H.J."/>
        </authorList>
    </citation>
    <scope>NUCLEOTIDE SEQUENCE [LARGE SCALE GENOMIC DNA]</scope>
    <source>
        <strain evidence="13">WM2013NL</strain>
        <tissue evidence="13">Head and thorax</tissue>
    </source>
</reference>
<evidence type="ECO:0000256" key="11">
    <source>
        <dbReference type="RuleBase" id="RU361215"/>
    </source>
</evidence>
<dbReference type="PRINTS" id="PR00707">
    <property type="entry name" value="UBCTHYDRLASE"/>
</dbReference>
<dbReference type="GO" id="GO:0005737">
    <property type="term" value="C:cytoplasm"/>
    <property type="evidence" value="ECO:0007669"/>
    <property type="project" value="TreeGrafter"/>
</dbReference>
<organism evidence="13 14">
    <name type="scientific">Operophtera brumata</name>
    <name type="common">Winter moth</name>
    <name type="synonym">Phalaena brumata</name>
    <dbReference type="NCBI Taxonomy" id="104452"/>
    <lineage>
        <taxon>Eukaryota</taxon>
        <taxon>Metazoa</taxon>
        <taxon>Ecdysozoa</taxon>
        <taxon>Arthropoda</taxon>
        <taxon>Hexapoda</taxon>
        <taxon>Insecta</taxon>
        <taxon>Pterygota</taxon>
        <taxon>Neoptera</taxon>
        <taxon>Endopterygota</taxon>
        <taxon>Lepidoptera</taxon>
        <taxon>Glossata</taxon>
        <taxon>Ditrysia</taxon>
        <taxon>Geometroidea</taxon>
        <taxon>Geometridae</taxon>
        <taxon>Larentiinae</taxon>
        <taxon>Operophtera</taxon>
    </lineage>
</organism>
<dbReference type="Gene3D" id="3.40.532.10">
    <property type="entry name" value="Peptidase C12, ubiquitin carboxyl-terminal hydrolase"/>
    <property type="match status" value="1"/>
</dbReference>
<dbReference type="GO" id="GO:0004843">
    <property type="term" value="F:cysteine-type deubiquitinase activity"/>
    <property type="evidence" value="ECO:0007669"/>
    <property type="project" value="UniProtKB-UniRule"/>
</dbReference>
<evidence type="ECO:0000256" key="5">
    <source>
        <dbReference type="ARBA" id="ARBA00022786"/>
    </source>
</evidence>
<dbReference type="InterPro" id="IPR001578">
    <property type="entry name" value="Peptidase_C12_UCH"/>
</dbReference>
<comment type="catalytic activity">
    <reaction evidence="1 10 11">
        <text>Thiol-dependent hydrolysis of ester, thioester, amide, peptide and isopeptide bonds formed by the C-terminal Gly of ubiquitin (a 76-residue protein attached to proteins as an intracellular targeting signal).</text>
        <dbReference type="EC" id="3.4.19.12"/>
    </reaction>
</comment>
<dbReference type="Proteomes" id="UP000037510">
    <property type="component" value="Unassembled WGS sequence"/>
</dbReference>
<dbReference type="InterPro" id="IPR038765">
    <property type="entry name" value="Papain-like_cys_pep_sf"/>
</dbReference>
<feature type="site" description="Transition state stabilizer" evidence="10">
    <location>
        <position position="89"/>
    </location>
</feature>
<evidence type="ECO:0000256" key="2">
    <source>
        <dbReference type="ARBA" id="ARBA00009326"/>
    </source>
</evidence>
<dbReference type="PANTHER" id="PTHR10589">
    <property type="entry name" value="UBIQUITIN CARBOXYL-TERMINAL HYDROLASE"/>
    <property type="match status" value="1"/>
</dbReference>
<keyword evidence="4 10" id="KW-0645">Protease</keyword>
<evidence type="ECO:0000256" key="8">
    <source>
        <dbReference type="ARBA" id="ARBA00055560"/>
    </source>
</evidence>
<feature type="site" description="Important for enzyme activity" evidence="10">
    <location>
        <position position="183"/>
    </location>
</feature>